<evidence type="ECO:0000313" key="6">
    <source>
        <dbReference type="EMBL" id="GAA4927992.1"/>
    </source>
</evidence>
<accession>A0ABP9G509</accession>
<comment type="caution">
    <text evidence="6">The sequence shown here is derived from an EMBL/GenBank/DDBJ whole genome shotgun (WGS) entry which is preliminary data.</text>
</comment>
<evidence type="ECO:0000313" key="7">
    <source>
        <dbReference type="Proteomes" id="UP001500368"/>
    </source>
</evidence>
<keyword evidence="2" id="KW-0805">Transcription regulation</keyword>
<keyword evidence="7" id="KW-1185">Reference proteome</keyword>
<dbReference type="EMBL" id="BAABLW010000007">
    <property type="protein sequence ID" value="GAA4927992.1"/>
    <property type="molecule type" value="Genomic_DNA"/>
</dbReference>
<dbReference type="SUPFAM" id="SSF53850">
    <property type="entry name" value="Periplasmic binding protein-like II"/>
    <property type="match status" value="1"/>
</dbReference>
<dbReference type="InterPro" id="IPR000847">
    <property type="entry name" value="LysR_HTH_N"/>
</dbReference>
<dbReference type="Proteomes" id="UP001500368">
    <property type="component" value="Unassembled WGS sequence"/>
</dbReference>
<dbReference type="InterPro" id="IPR036388">
    <property type="entry name" value="WH-like_DNA-bd_sf"/>
</dbReference>
<evidence type="ECO:0000256" key="1">
    <source>
        <dbReference type="ARBA" id="ARBA00009437"/>
    </source>
</evidence>
<dbReference type="InterPro" id="IPR005119">
    <property type="entry name" value="LysR_subst-bd"/>
</dbReference>
<proteinExistence type="inferred from homology"/>
<dbReference type="PROSITE" id="PS50931">
    <property type="entry name" value="HTH_LYSR"/>
    <property type="match status" value="1"/>
</dbReference>
<keyword evidence="3" id="KW-0238">DNA-binding</keyword>
<dbReference type="SUPFAM" id="SSF46785">
    <property type="entry name" value="Winged helix' DNA-binding domain"/>
    <property type="match status" value="1"/>
</dbReference>
<sequence>MKDVLNPQRLRVLQAVVAAGSIQAAARNLHYSPATISQHLSALARETDLVLFERDGRGIRPTSAAQHLAEHAAEALAGLDRLARLAEDLRHGRSTHLSIACFSSASQQWLPDAITAARRVERELTVEVSLNEPHAAPGPRPADIDIRNEVPEEVETHLEGYTREVLMLEELHAVLPADHDLAGQGSVSMSQLSQEMWVDHDIHDSPTGRIIRSACQAAGYSPVFSARLDDHHAALSLIRAGLGITVLPPLALLDMPEGLVVRQLSDPTPVRRIVAHVRTSQASSPVVVAALSSLQHQATTTSPS</sequence>
<reference evidence="7" key="1">
    <citation type="journal article" date="2019" name="Int. J. Syst. Evol. Microbiol.">
        <title>The Global Catalogue of Microorganisms (GCM) 10K type strain sequencing project: providing services to taxonomists for standard genome sequencing and annotation.</title>
        <authorList>
            <consortium name="The Broad Institute Genomics Platform"/>
            <consortium name="The Broad Institute Genome Sequencing Center for Infectious Disease"/>
            <person name="Wu L."/>
            <person name="Ma J."/>
        </authorList>
    </citation>
    <scope>NUCLEOTIDE SEQUENCE [LARGE SCALE GENOMIC DNA]</scope>
    <source>
        <strain evidence="7">JCM 19129</strain>
    </source>
</reference>
<dbReference type="InterPro" id="IPR036390">
    <property type="entry name" value="WH_DNA-bd_sf"/>
</dbReference>
<dbReference type="Pfam" id="PF00126">
    <property type="entry name" value="HTH_1"/>
    <property type="match status" value="1"/>
</dbReference>
<evidence type="ECO:0000259" key="5">
    <source>
        <dbReference type="PROSITE" id="PS50931"/>
    </source>
</evidence>
<evidence type="ECO:0000256" key="4">
    <source>
        <dbReference type="ARBA" id="ARBA00023163"/>
    </source>
</evidence>
<protein>
    <submittedName>
        <fullName evidence="6">LysR family transcriptional regulator</fullName>
    </submittedName>
</protein>
<comment type="similarity">
    <text evidence="1">Belongs to the LysR transcriptional regulatory family.</text>
</comment>
<dbReference type="PANTHER" id="PTHR30346">
    <property type="entry name" value="TRANSCRIPTIONAL DUAL REGULATOR HCAR-RELATED"/>
    <property type="match status" value="1"/>
</dbReference>
<gene>
    <name evidence="6" type="ORF">GCM10025790_27890</name>
</gene>
<evidence type="ECO:0000256" key="3">
    <source>
        <dbReference type="ARBA" id="ARBA00023125"/>
    </source>
</evidence>
<organism evidence="6 7">
    <name type="scientific">Nesterenkonia rhizosphaerae</name>
    <dbReference type="NCBI Taxonomy" id="1348272"/>
    <lineage>
        <taxon>Bacteria</taxon>
        <taxon>Bacillati</taxon>
        <taxon>Actinomycetota</taxon>
        <taxon>Actinomycetes</taxon>
        <taxon>Micrococcales</taxon>
        <taxon>Micrococcaceae</taxon>
        <taxon>Nesterenkonia</taxon>
    </lineage>
</organism>
<dbReference type="PANTHER" id="PTHR30346:SF29">
    <property type="entry name" value="LYSR SUBSTRATE-BINDING"/>
    <property type="match status" value="1"/>
</dbReference>
<dbReference type="Gene3D" id="1.10.10.10">
    <property type="entry name" value="Winged helix-like DNA-binding domain superfamily/Winged helix DNA-binding domain"/>
    <property type="match status" value="1"/>
</dbReference>
<name>A0ABP9G509_9MICC</name>
<keyword evidence="4" id="KW-0804">Transcription</keyword>
<feature type="domain" description="HTH lysR-type" evidence="5">
    <location>
        <begin position="5"/>
        <end position="62"/>
    </location>
</feature>
<evidence type="ECO:0000256" key="2">
    <source>
        <dbReference type="ARBA" id="ARBA00023015"/>
    </source>
</evidence>
<dbReference type="Pfam" id="PF03466">
    <property type="entry name" value="LysR_substrate"/>
    <property type="match status" value="1"/>
</dbReference>
<dbReference type="Gene3D" id="3.40.190.10">
    <property type="entry name" value="Periplasmic binding protein-like II"/>
    <property type="match status" value="2"/>
</dbReference>